<sequence length="241" mass="27001">MAVLETFEDTKEEATHPSTDSRSSSESSSPPSPAELPKSETNNISEDENKEEELVRFSPEEEASLLAQSDEIKQQGNVLFADKDYEPAIDKYTEALSICPKYLDQPRSVLWSNISACNAKLEKWTETVETCTRSLKLQPQYMKPLLRRAQANEKIATWSSLQAAAEDYKLAHEISPTRETSLAMVRIQPKIEAAQKKETAEMLGKLKELGNGLLRPFGLSTDMFKMQPDGKGGYSMNFSKN</sequence>
<dbReference type="Proteomes" id="UP001489719">
    <property type="component" value="Unassembled WGS sequence"/>
</dbReference>
<protein>
    <submittedName>
        <fullName evidence="1">Uncharacterized protein</fullName>
    </submittedName>
</protein>
<name>A0ACC3TUP4_9ASCO</name>
<accession>A0ACC3TUP4</accession>
<evidence type="ECO:0000313" key="2">
    <source>
        <dbReference type="Proteomes" id="UP001489719"/>
    </source>
</evidence>
<dbReference type="EMBL" id="MU970045">
    <property type="protein sequence ID" value="KAK9324894.1"/>
    <property type="molecule type" value="Genomic_DNA"/>
</dbReference>
<evidence type="ECO:0000313" key="1">
    <source>
        <dbReference type="EMBL" id="KAK9324894.1"/>
    </source>
</evidence>
<reference evidence="2" key="1">
    <citation type="journal article" date="2024" name="Front. Bioeng. Biotechnol.">
        <title>Genome-scale model development and genomic sequencing of the oleaginous clade Lipomyces.</title>
        <authorList>
            <person name="Czajka J.J."/>
            <person name="Han Y."/>
            <person name="Kim J."/>
            <person name="Mondo S.J."/>
            <person name="Hofstad B.A."/>
            <person name="Robles A."/>
            <person name="Haridas S."/>
            <person name="Riley R."/>
            <person name="LaButti K."/>
            <person name="Pangilinan J."/>
            <person name="Andreopoulos W."/>
            <person name="Lipzen A."/>
            <person name="Yan J."/>
            <person name="Wang M."/>
            <person name="Ng V."/>
            <person name="Grigoriev I.V."/>
            <person name="Spatafora J.W."/>
            <person name="Magnuson J.K."/>
            <person name="Baker S.E."/>
            <person name="Pomraning K.R."/>
        </authorList>
    </citation>
    <scope>NUCLEOTIDE SEQUENCE [LARGE SCALE GENOMIC DNA]</scope>
    <source>
        <strain evidence="2">CBS 10300</strain>
    </source>
</reference>
<organism evidence="1 2">
    <name type="scientific">Lipomyces orientalis</name>
    <dbReference type="NCBI Taxonomy" id="1233043"/>
    <lineage>
        <taxon>Eukaryota</taxon>
        <taxon>Fungi</taxon>
        <taxon>Dikarya</taxon>
        <taxon>Ascomycota</taxon>
        <taxon>Saccharomycotina</taxon>
        <taxon>Lipomycetes</taxon>
        <taxon>Lipomycetales</taxon>
        <taxon>Lipomycetaceae</taxon>
        <taxon>Lipomyces</taxon>
    </lineage>
</organism>
<comment type="caution">
    <text evidence="1">The sequence shown here is derived from an EMBL/GenBank/DDBJ whole genome shotgun (WGS) entry which is preliminary data.</text>
</comment>
<keyword evidence="2" id="KW-1185">Reference proteome</keyword>
<gene>
    <name evidence="1" type="ORF">V1517DRAFT_286289</name>
</gene>
<proteinExistence type="predicted"/>